<feature type="non-terminal residue" evidence="2">
    <location>
        <position position="55"/>
    </location>
</feature>
<organism evidence="2 3">
    <name type="scientific">Candidatus Brennerbacteria bacterium CG11_big_fil_rev_8_21_14_0_20_43_10</name>
    <dbReference type="NCBI Taxonomy" id="1974523"/>
    <lineage>
        <taxon>Bacteria</taxon>
        <taxon>Candidatus Brenneribacteriota</taxon>
    </lineage>
</organism>
<comment type="caution">
    <text evidence="2">The sequence shown here is derived from an EMBL/GenBank/DDBJ whole genome shotgun (WGS) entry which is preliminary data.</text>
</comment>
<gene>
    <name evidence="2" type="ORF">COV41_00800</name>
</gene>
<evidence type="ECO:0000313" key="3">
    <source>
        <dbReference type="Proteomes" id="UP000236846"/>
    </source>
</evidence>
<feature type="domain" description="Peptidase M16 N-terminal" evidence="1">
    <location>
        <begin position="21"/>
        <end position="55"/>
    </location>
</feature>
<accession>A0A2H0PXM3</accession>
<dbReference type="GO" id="GO:0046872">
    <property type="term" value="F:metal ion binding"/>
    <property type="evidence" value="ECO:0007669"/>
    <property type="project" value="InterPro"/>
</dbReference>
<dbReference type="Pfam" id="PF00675">
    <property type="entry name" value="Peptidase_M16"/>
    <property type="match status" value="1"/>
</dbReference>
<dbReference type="InterPro" id="IPR011765">
    <property type="entry name" value="Pept_M16_N"/>
</dbReference>
<evidence type="ECO:0000259" key="1">
    <source>
        <dbReference type="Pfam" id="PF00675"/>
    </source>
</evidence>
<protein>
    <submittedName>
        <fullName evidence="2">Peptidase M16</fullName>
    </submittedName>
</protein>
<evidence type="ECO:0000313" key="2">
    <source>
        <dbReference type="EMBL" id="PIR26768.1"/>
    </source>
</evidence>
<sequence length="55" mass="6065">MFNFQKLQTKTGIPVYVMPLPHAQSVAAGVFVKAGTRDEQWPKEAGLAHALEHMS</sequence>
<dbReference type="EMBL" id="PCXE01000015">
    <property type="protein sequence ID" value="PIR26768.1"/>
    <property type="molecule type" value="Genomic_DNA"/>
</dbReference>
<dbReference type="AlphaFoldDB" id="A0A2H0PXM3"/>
<reference evidence="2 3" key="1">
    <citation type="submission" date="2017-09" db="EMBL/GenBank/DDBJ databases">
        <title>Depth-based differentiation of microbial function through sediment-hosted aquifers and enrichment of novel symbionts in the deep terrestrial subsurface.</title>
        <authorList>
            <person name="Probst A.J."/>
            <person name="Ladd B."/>
            <person name="Jarett J.K."/>
            <person name="Geller-Mcgrath D.E."/>
            <person name="Sieber C.M."/>
            <person name="Emerson J.B."/>
            <person name="Anantharaman K."/>
            <person name="Thomas B.C."/>
            <person name="Malmstrom R."/>
            <person name="Stieglmeier M."/>
            <person name="Klingl A."/>
            <person name="Woyke T."/>
            <person name="Ryan C.M."/>
            <person name="Banfield J.F."/>
        </authorList>
    </citation>
    <scope>NUCLEOTIDE SEQUENCE [LARGE SCALE GENOMIC DNA]</scope>
    <source>
        <strain evidence="2">CG11_big_fil_rev_8_21_14_0_20_43_10</strain>
    </source>
</reference>
<dbReference type="Gene3D" id="3.30.830.10">
    <property type="entry name" value="Metalloenzyme, LuxS/M16 peptidase-like"/>
    <property type="match status" value="1"/>
</dbReference>
<name>A0A2H0PXM3_9BACT</name>
<dbReference type="InterPro" id="IPR011249">
    <property type="entry name" value="Metalloenz_LuxS/M16"/>
</dbReference>
<dbReference type="SUPFAM" id="SSF63411">
    <property type="entry name" value="LuxS/MPP-like metallohydrolase"/>
    <property type="match status" value="1"/>
</dbReference>
<proteinExistence type="predicted"/>
<dbReference type="Proteomes" id="UP000236846">
    <property type="component" value="Unassembled WGS sequence"/>
</dbReference>